<organism evidence="3 4">
    <name type="scientific">Piedraia hortae CBS 480.64</name>
    <dbReference type="NCBI Taxonomy" id="1314780"/>
    <lineage>
        <taxon>Eukaryota</taxon>
        <taxon>Fungi</taxon>
        <taxon>Dikarya</taxon>
        <taxon>Ascomycota</taxon>
        <taxon>Pezizomycotina</taxon>
        <taxon>Dothideomycetes</taxon>
        <taxon>Dothideomycetidae</taxon>
        <taxon>Capnodiales</taxon>
        <taxon>Piedraiaceae</taxon>
        <taxon>Piedraia</taxon>
    </lineage>
</organism>
<feature type="repeat" description="TPR" evidence="1">
    <location>
        <begin position="292"/>
        <end position="325"/>
    </location>
</feature>
<evidence type="ECO:0000259" key="2">
    <source>
        <dbReference type="PROSITE" id="PS50280"/>
    </source>
</evidence>
<dbReference type="PANTHER" id="PTHR47643:SF2">
    <property type="entry name" value="TPR DOMAIN PROTEIN (AFU_ORTHOLOGUE AFUA_5G12710)"/>
    <property type="match status" value="1"/>
</dbReference>
<reference evidence="3" key="1">
    <citation type="journal article" date="2020" name="Stud. Mycol.">
        <title>101 Dothideomycetes genomes: a test case for predicting lifestyles and emergence of pathogens.</title>
        <authorList>
            <person name="Haridas S."/>
            <person name="Albert R."/>
            <person name="Binder M."/>
            <person name="Bloem J."/>
            <person name="Labutti K."/>
            <person name="Salamov A."/>
            <person name="Andreopoulos B."/>
            <person name="Baker S."/>
            <person name="Barry K."/>
            <person name="Bills G."/>
            <person name="Bluhm B."/>
            <person name="Cannon C."/>
            <person name="Castanera R."/>
            <person name="Culley D."/>
            <person name="Daum C."/>
            <person name="Ezra D."/>
            <person name="Gonzalez J."/>
            <person name="Henrissat B."/>
            <person name="Kuo A."/>
            <person name="Liang C."/>
            <person name="Lipzen A."/>
            <person name="Lutzoni F."/>
            <person name="Magnuson J."/>
            <person name="Mondo S."/>
            <person name="Nolan M."/>
            <person name="Ohm R."/>
            <person name="Pangilinan J."/>
            <person name="Park H.-J."/>
            <person name="Ramirez L."/>
            <person name="Alfaro M."/>
            <person name="Sun H."/>
            <person name="Tritt A."/>
            <person name="Yoshinaga Y."/>
            <person name="Zwiers L.-H."/>
            <person name="Turgeon B."/>
            <person name="Goodwin S."/>
            <person name="Spatafora J."/>
            <person name="Crous P."/>
            <person name="Grigoriev I."/>
        </authorList>
    </citation>
    <scope>NUCLEOTIDE SEQUENCE</scope>
    <source>
        <strain evidence="3">CBS 480.64</strain>
    </source>
</reference>
<dbReference type="InterPro" id="IPR046341">
    <property type="entry name" value="SET_dom_sf"/>
</dbReference>
<sequence>MAPKKQNASIYMTPAESNKIKTRVLNRQEQCHKLCGQARRPLTKKSGFQLVTTADLLSEDNDTDSLLGGSKPPQQKTDSIVAFGIGDPYPPSLKPLKSLTPIPFTSLKLHTHHRGSSLTLEIITGVVRNKSSSWAVVADTKSDQIERLEIGLHKLNSLGEEILKEGRVYSLKEPFFTLNEDGEATLRVDHPSDLILISEAEGEASYSSSGGPAGAGVASAEHYKSLGNLSLKRNLLPDAYKNYTYALPLSTTPLREDICRNRAHVNLLLHRYDEARRDALSSLTNTSPALDAKALFRAGRAAYLLGDFADSERRFASLLELAPDDRDGGIMMRKTLKRMEEEEGGKYDFRTLHAGLGKMTPRVEVGSFGGGTVVKPADAGGGRGLFVKRRVERGDVVLADKATCAIFGHEGAWTAMVFDIRSGVLKGFPAGLAQGVVGVVRRNASLAGTVMELFGDWEGEGGGVGECIDGEVVVDTFRIGDIVARNAFGLGPAAYGSSEEEELRSFGAGLWVRAAYINHSCEPNAEREFVGDLIVIRATRTIEEGEEVTIRYTELEGYKERREVLFRDWGFECICERCLKEGEKTSNHN</sequence>
<dbReference type="InterPro" id="IPR053209">
    <property type="entry name" value="Gramillin-biosynth_MTr"/>
</dbReference>
<proteinExistence type="predicted"/>
<keyword evidence="4" id="KW-1185">Reference proteome</keyword>
<evidence type="ECO:0000313" key="3">
    <source>
        <dbReference type="EMBL" id="KAF2859595.1"/>
    </source>
</evidence>
<feature type="domain" description="SET" evidence="2">
    <location>
        <begin position="361"/>
        <end position="553"/>
    </location>
</feature>
<dbReference type="InterPro" id="IPR011990">
    <property type="entry name" value="TPR-like_helical_dom_sf"/>
</dbReference>
<dbReference type="PROSITE" id="PS50280">
    <property type="entry name" value="SET"/>
    <property type="match status" value="1"/>
</dbReference>
<dbReference type="InterPro" id="IPR001214">
    <property type="entry name" value="SET_dom"/>
</dbReference>
<dbReference type="Proteomes" id="UP000799421">
    <property type="component" value="Unassembled WGS sequence"/>
</dbReference>
<dbReference type="SUPFAM" id="SSF48452">
    <property type="entry name" value="TPR-like"/>
    <property type="match status" value="1"/>
</dbReference>
<dbReference type="Gene3D" id="1.25.40.10">
    <property type="entry name" value="Tetratricopeptide repeat domain"/>
    <property type="match status" value="1"/>
</dbReference>
<dbReference type="SUPFAM" id="SSF82199">
    <property type="entry name" value="SET domain"/>
    <property type="match status" value="1"/>
</dbReference>
<dbReference type="PANTHER" id="PTHR47643">
    <property type="entry name" value="TPR DOMAIN PROTEIN (AFU_ORTHOLOGUE AFUA_5G12710)"/>
    <property type="match status" value="1"/>
</dbReference>
<dbReference type="CDD" id="cd20071">
    <property type="entry name" value="SET_SMYD"/>
    <property type="match status" value="1"/>
</dbReference>
<dbReference type="AlphaFoldDB" id="A0A6A7BY28"/>
<dbReference type="InterPro" id="IPR019734">
    <property type="entry name" value="TPR_rpt"/>
</dbReference>
<dbReference type="SMART" id="SM00028">
    <property type="entry name" value="TPR"/>
    <property type="match status" value="3"/>
</dbReference>
<dbReference type="Gene3D" id="2.170.270.10">
    <property type="entry name" value="SET domain"/>
    <property type="match status" value="1"/>
</dbReference>
<dbReference type="EMBL" id="MU005991">
    <property type="protein sequence ID" value="KAF2859595.1"/>
    <property type="molecule type" value="Genomic_DNA"/>
</dbReference>
<evidence type="ECO:0000256" key="1">
    <source>
        <dbReference type="PROSITE-ProRule" id="PRU00339"/>
    </source>
</evidence>
<name>A0A6A7BY28_9PEZI</name>
<dbReference type="Pfam" id="PF00856">
    <property type="entry name" value="SET"/>
    <property type="match status" value="1"/>
</dbReference>
<keyword evidence="1" id="KW-0802">TPR repeat</keyword>
<dbReference type="OrthoDB" id="438641at2759"/>
<protein>
    <submittedName>
        <fullName evidence="3">SET domain-containing protein</fullName>
    </submittedName>
</protein>
<dbReference type="PROSITE" id="PS50005">
    <property type="entry name" value="TPR"/>
    <property type="match status" value="1"/>
</dbReference>
<gene>
    <name evidence="3" type="ORF">K470DRAFT_258773</name>
</gene>
<accession>A0A6A7BY28</accession>
<evidence type="ECO:0000313" key="4">
    <source>
        <dbReference type="Proteomes" id="UP000799421"/>
    </source>
</evidence>